<evidence type="ECO:0000256" key="2">
    <source>
        <dbReference type="ARBA" id="ARBA00022803"/>
    </source>
</evidence>
<dbReference type="RefSeq" id="WP_209868819.1">
    <property type="nucleotide sequence ID" value="NZ_JAGGLV010000001.1"/>
</dbReference>
<dbReference type="PROSITE" id="PS50005">
    <property type="entry name" value="TPR"/>
    <property type="match status" value="2"/>
</dbReference>
<dbReference type="PANTHER" id="PTHR12558:SF13">
    <property type="entry name" value="CELL DIVISION CYCLE PROTEIN 27 HOMOLOG"/>
    <property type="match status" value="1"/>
</dbReference>
<gene>
    <name evidence="5" type="ORF">J2Z70_000434</name>
</gene>
<keyword evidence="2 3" id="KW-0802">TPR repeat</keyword>
<feature type="repeat" description="TPR" evidence="3">
    <location>
        <begin position="69"/>
        <end position="102"/>
    </location>
</feature>
<dbReference type="Proteomes" id="UP000773462">
    <property type="component" value="Unassembled WGS sequence"/>
</dbReference>
<evidence type="ECO:0000313" key="5">
    <source>
        <dbReference type="EMBL" id="MBP2110295.1"/>
    </source>
</evidence>
<feature type="region of interest" description="Disordered" evidence="4">
    <location>
        <begin position="117"/>
        <end position="155"/>
    </location>
</feature>
<evidence type="ECO:0000313" key="6">
    <source>
        <dbReference type="Proteomes" id="UP000773462"/>
    </source>
</evidence>
<dbReference type="InterPro" id="IPR011990">
    <property type="entry name" value="TPR-like_helical_dom_sf"/>
</dbReference>
<dbReference type="SMART" id="SM00028">
    <property type="entry name" value="TPR"/>
    <property type="match status" value="2"/>
</dbReference>
<name>A0ABS4NJS6_9BACL</name>
<dbReference type="InterPro" id="IPR019734">
    <property type="entry name" value="TPR_rpt"/>
</dbReference>
<evidence type="ECO:0000256" key="1">
    <source>
        <dbReference type="ARBA" id="ARBA00022737"/>
    </source>
</evidence>
<dbReference type="InterPro" id="IPR013105">
    <property type="entry name" value="TPR_2"/>
</dbReference>
<feature type="compositionally biased region" description="Acidic residues" evidence="4">
    <location>
        <begin position="122"/>
        <end position="134"/>
    </location>
</feature>
<proteinExistence type="predicted"/>
<evidence type="ECO:0000256" key="4">
    <source>
        <dbReference type="SAM" id="MobiDB-lite"/>
    </source>
</evidence>
<dbReference type="PANTHER" id="PTHR12558">
    <property type="entry name" value="CELL DIVISION CYCLE 16,23,27"/>
    <property type="match status" value="1"/>
</dbReference>
<dbReference type="Pfam" id="PF07719">
    <property type="entry name" value="TPR_2"/>
    <property type="match status" value="1"/>
</dbReference>
<protein>
    <submittedName>
        <fullName evidence="5">Tetratricopeptide (TPR) repeat protein</fullName>
    </submittedName>
</protein>
<organism evidence="5 6">
    <name type="scientific">Paenibacillus silagei</name>
    <dbReference type="NCBI Taxonomy" id="1670801"/>
    <lineage>
        <taxon>Bacteria</taxon>
        <taxon>Bacillati</taxon>
        <taxon>Bacillota</taxon>
        <taxon>Bacilli</taxon>
        <taxon>Bacillales</taxon>
        <taxon>Paenibacillaceae</taxon>
        <taxon>Paenibacillus</taxon>
    </lineage>
</organism>
<evidence type="ECO:0000256" key="3">
    <source>
        <dbReference type="PROSITE-ProRule" id="PRU00339"/>
    </source>
</evidence>
<dbReference type="SUPFAM" id="SSF48452">
    <property type="entry name" value="TPR-like"/>
    <property type="match status" value="1"/>
</dbReference>
<feature type="repeat" description="TPR" evidence="3">
    <location>
        <begin position="35"/>
        <end position="68"/>
    </location>
</feature>
<dbReference type="Gene3D" id="1.25.40.10">
    <property type="entry name" value="Tetratricopeptide repeat domain"/>
    <property type="match status" value="1"/>
</dbReference>
<comment type="caution">
    <text evidence="5">The sequence shown here is derived from an EMBL/GenBank/DDBJ whole genome shotgun (WGS) entry which is preliminary data.</text>
</comment>
<dbReference type="EMBL" id="JAGGLV010000001">
    <property type="protein sequence ID" value="MBP2110295.1"/>
    <property type="molecule type" value="Genomic_DNA"/>
</dbReference>
<sequence length="155" mass="17652">MREELIAQLNAWHEADEYEEIVSRIKEVPTPLIDEELAVHLGRALNNLGRYREALKWFNKAADQGKKDPLWHFRVGYAHYYLDEYDQAIKAFKKANKLDPEDQDTLEFLEWSRSEKAALAAADEESEDAEEAAEADSASDASPDADSDAAKETKH</sequence>
<keyword evidence="6" id="KW-1185">Reference proteome</keyword>
<dbReference type="Pfam" id="PF13181">
    <property type="entry name" value="TPR_8"/>
    <property type="match status" value="1"/>
</dbReference>
<keyword evidence="1" id="KW-0677">Repeat</keyword>
<feature type="compositionally biased region" description="Low complexity" evidence="4">
    <location>
        <begin position="135"/>
        <end position="144"/>
    </location>
</feature>
<reference evidence="5 6" key="1">
    <citation type="submission" date="2021-03" db="EMBL/GenBank/DDBJ databases">
        <title>Genomic Encyclopedia of Type Strains, Phase IV (KMG-IV): sequencing the most valuable type-strain genomes for metagenomic binning, comparative biology and taxonomic classification.</title>
        <authorList>
            <person name="Goeker M."/>
        </authorList>
    </citation>
    <scope>NUCLEOTIDE SEQUENCE [LARGE SCALE GENOMIC DNA]</scope>
    <source>
        <strain evidence="5 6">DSM 101953</strain>
    </source>
</reference>
<accession>A0ABS4NJS6</accession>